<dbReference type="AlphaFoldDB" id="A0A1Y1X4N9"/>
<accession>A0A1Y1X4N9</accession>
<organism evidence="1 2">
    <name type="scientific">Anaeromyces robustus</name>
    <dbReference type="NCBI Taxonomy" id="1754192"/>
    <lineage>
        <taxon>Eukaryota</taxon>
        <taxon>Fungi</taxon>
        <taxon>Fungi incertae sedis</taxon>
        <taxon>Chytridiomycota</taxon>
        <taxon>Chytridiomycota incertae sedis</taxon>
        <taxon>Neocallimastigomycetes</taxon>
        <taxon>Neocallimastigales</taxon>
        <taxon>Neocallimastigaceae</taxon>
        <taxon>Anaeromyces</taxon>
    </lineage>
</organism>
<evidence type="ECO:0008006" key="3">
    <source>
        <dbReference type="Google" id="ProtNLM"/>
    </source>
</evidence>
<reference evidence="1 2" key="1">
    <citation type="submission" date="2016-08" db="EMBL/GenBank/DDBJ databases">
        <title>A Parts List for Fungal Cellulosomes Revealed by Comparative Genomics.</title>
        <authorList>
            <consortium name="DOE Joint Genome Institute"/>
            <person name="Haitjema C.H."/>
            <person name="Gilmore S.P."/>
            <person name="Henske J.K."/>
            <person name="Solomon K.V."/>
            <person name="De Groot R."/>
            <person name="Kuo A."/>
            <person name="Mondo S.J."/>
            <person name="Salamov A.A."/>
            <person name="Labutti K."/>
            <person name="Zhao Z."/>
            <person name="Chiniquy J."/>
            <person name="Barry K."/>
            <person name="Brewer H.M."/>
            <person name="Purvine S.O."/>
            <person name="Wright A.T."/>
            <person name="Boxma B."/>
            <person name="Van Alen T."/>
            <person name="Hackstein J.H."/>
            <person name="Baker S.E."/>
            <person name="Grigoriev I.V."/>
            <person name="O'Malley M.A."/>
        </authorList>
    </citation>
    <scope>NUCLEOTIDE SEQUENCE [LARGE SCALE GENOMIC DNA]</scope>
    <source>
        <strain evidence="1 2">S4</strain>
    </source>
</reference>
<dbReference type="Proteomes" id="UP000193944">
    <property type="component" value="Unassembled WGS sequence"/>
</dbReference>
<protein>
    <recommendedName>
        <fullName evidence="3">Ankyrin</fullName>
    </recommendedName>
</protein>
<evidence type="ECO:0000313" key="2">
    <source>
        <dbReference type="Proteomes" id="UP000193944"/>
    </source>
</evidence>
<gene>
    <name evidence="1" type="ORF">BCR32DRAFT_280280</name>
</gene>
<comment type="caution">
    <text evidence="1">The sequence shown here is derived from an EMBL/GenBank/DDBJ whole genome shotgun (WGS) entry which is preliminary data.</text>
</comment>
<name>A0A1Y1X4N9_9FUNG</name>
<evidence type="ECO:0000313" key="1">
    <source>
        <dbReference type="EMBL" id="ORX80779.1"/>
    </source>
</evidence>
<sequence length="65" mass="7591">MENTDLLKQQKEIVLKLIRQKLENYLNQFELAEYLLLHGADINFNFSDKNGQVNTILSGLKLIQK</sequence>
<keyword evidence="2" id="KW-1185">Reference proteome</keyword>
<proteinExistence type="predicted"/>
<dbReference type="EMBL" id="MCFG01000136">
    <property type="protein sequence ID" value="ORX80779.1"/>
    <property type="molecule type" value="Genomic_DNA"/>
</dbReference>
<reference evidence="1 2" key="2">
    <citation type="submission" date="2016-08" db="EMBL/GenBank/DDBJ databases">
        <title>Pervasive Adenine N6-methylation of Active Genes in Fungi.</title>
        <authorList>
            <consortium name="DOE Joint Genome Institute"/>
            <person name="Mondo S.J."/>
            <person name="Dannebaum R.O."/>
            <person name="Kuo R.C."/>
            <person name="Labutti K."/>
            <person name="Haridas S."/>
            <person name="Kuo A."/>
            <person name="Salamov A."/>
            <person name="Ahrendt S.R."/>
            <person name="Lipzen A."/>
            <person name="Sullivan W."/>
            <person name="Andreopoulos W.B."/>
            <person name="Clum A."/>
            <person name="Lindquist E."/>
            <person name="Daum C."/>
            <person name="Ramamoorthy G.K."/>
            <person name="Gryganskyi A."/>
            <person name="Culley D."/>
            <person name="Magnuson J.K."/>
            <person name="James T.Y."/>
            <person name="O'Malley M.A."/>
            <person name="Stajich J.E."/>
            <person name="Spatafora J.W."/>
            <person name="Visel A."/>
            <person name="Grigoriev I.V."/>
        </authorList>
    </citation>
    <scope>NUCLEOTIDE SEQUENCE [LARGE SCALE GENOMIC DNA]</scope>
    <source>
        <strain evidence="1 2">S4</strain>
    </source>
</reference>